<dbReference type="AlphaFoldDB" id="A0A1A8XVP1"/>
<organism evidence="2 3">
    <name type="scientific">Candidatus Accumulibacter aalborgensis</name>
    <dbReference type="NCBI Taxonomy" id="1860102"/>
    <lineage>
        <taxon>Bacteria</taxon>
        <taxon>Pseudomonadati</taxon>
        <taxon>Pseudomonadota</taxon>
        <taxon>Betaproteobacteria</taxon>
        <taxon>Candidatus Accumulibacter</taxon>
    </lineage>
</organism>
<accession>A0A1A8XVP1</accession>
<dbReference type="EMBL" id="FLQX01000129">
    <property type="protein sequence ID" value="SBT08043.1"/>
    <property type="molecule type" value="Genomic_DNA"/>
</dbReference>
<feature type="domain" description="Putative restriction endonuclease" evidence="1">
    <location>
        <begin position="12"/>
        <end position="170"/>
    </location>
</feature>
<dbReference type="SUPFAM" id="SSF52980">
    <property type="entry name" value="Restriction endonuclease-like"/>
    <property type="match status" value="1"/>
</dbReference>
<dbReference type="InterPro" id="IPR012296">
    <property type="entry name" value="Nuclease_put_TT1808"/>
</dbReference>
<dbReference type="PANTHER" id="PTHR36558:SF1">
    <property type="entry name" value="RESTRICTION ENDONUCLEASE DOMAIN-CONTAINING PROTEIN-RELATED"/>
    <property type="match status" value="1"/>
</dbReference>
<keyword evidence="3" id="KW-1185">Reference proteome</keyword>
<protein>
    <recommendedName>
        <fullName evidence="1">Putative restriction endonuclease domain-containing protein</fullName>
    </recommendedName>
</protein>
<sequence length="186" mass="20974">MALPVGVPILSPEEYLRWETTQPEKHEYVGGEVFAMGGASRRHVTIAGNLFAALDETLLGTPCRVYMADMKVEIAAKSSFFYPDVFVTCHPDDHRAELAMHHPVLVAEVLSPSTAAYDRGDKFIAYRRLPPLKEYLLIDPDQQQLELFRKGSDGLWVLHDFAPGQTLQLASVEAMISWERLFRNVD</sequence>
<evidence type="ECO:0000259" key="1">
    <source>
        <dbReference type="Pfam" id="PF05685"/>
    </source>
</evidence>
<dbReference type="RefSeq" id="WP_186408035.1">
    <property type="nucleotide sequence ID" value="NZ_FLQX01000129.1"/>
</dbReference>
<name>A0A1A8XVP1_9PROT</name>
<evidence type="ECO:0000313" key="3">
    <source>
        <dbReference type="Proteomes" id="UP000199169"/>
    </source>
</evidence>
<dbReference type="STRING" id="1860102.ACCAA_510070"/>
<reference evidence="2 3" key="1">
    <citation type="submission" date="2016-06" db="EMBL/GenBank/DDBJ databases">
        <authorList>
            <person name="Kjaerup R.B."/>
            <person name="Dalgaard T.S."/>
            <person name="Juul-Madsen H.R."/>
        </authorList>
    </citation>
    <scope>NUCLEOTIDE SEQUENCE [LARGE SCALE GENOMIC DNA]</scope>
    <source>
        <strain evidence="2">3</strain>
    </source>
</reference>
<dbReference type="Pfam" id="PF05685">
    <property type="entry name" value="Uma2"/>
    <property type="match status" value="1"/>
</dbReference>
<proteinExistence type="predicted"/>
<dbReference type="Gene3D" id="3.90.1570.10">
    <property type="entry name" value="tt1808, chain A"/>
    <property type="match status" value="1"/>
</dbReference>
<dbReference type="Proteomes" id="UP000199169">
    <property type="component" value="Unassembled WGS sequence"/>
</dbReference>
<gene>
    <name evidence="2" type="ORF">ACCAA_510070</name>
</gene>
<dbReference type="InterPro" id="IPR008538">
    <property type="entry name" value="Uma2"/>
</dbReference>
<dbReference type="PANTHER" id="PTHR36558">
    <property type="entry name" value="GLR1098 PROTEIN"/>
    <property type="match status" value="1"/>
</dbReference>
<dbReference type="InterPro" id="IPR011335">
    <property type="entry name" value="Restrct_endonuc-II-like"/>
</dbReference>
<evidence type="ECO:0000313" key="2">
    <source>
        <dbReference type="EMBL" id="SBT08043.1"/>
    </source>
</evidence>
<dbReference type="CDD" id="cd06260">
    <property type="entry name" value="DUF820-like"/>
    <property type="match status" value="1"/>
</dbReference>